<gene>
    <name evidence="3" type="ORF">BWY41_02098</name>
</gene>
<reference evidence="3" key="1">
    <citation type="submission" date="2017-02" db="EMBL/GenBank/DDBJ databases">
        <title>Delving into the versatile metabolic prowess of the omnipresent phylum Bacteroidetes.</title>
        <authorList>
            <person name="Nobu M.K."/>
            <person name="Mei R."/>
            <person name="Narihiro T."/>
            <person name="Kuroda K."/>
            <person name="Liu W.-T."/>
        </authorList>
    </citation>
    <scope>NUCLEOTIDE SEQUENCE</scope>
    <source>
        <strain evidence="3">ADurb.Bin276</strain>
    </source>
</reference>
<dbReference type="Gene3D" id="3.40.190.10">
    <property type="entry name" value="Periplasmic binding protein-like II"/>
    <property type="match status" value="2"/>
</dbReference>
<evidence type="ECO:0000256" key="1">
    <source>
        <dbReference type="ARBA" id="ARBA00004418"/>
    </source>
</evidence>
<comment type="similarity">
    <text evidence="2">Belongs to the bacterial solute-binding protein 1 family.</text>
</comment>
<dbReference type="AlphaFoldDB" id="A0A1V5SIL5"/>
<dbReference type="Proteomes" id="UP000485569">
    <property type="component" value="Unassembled WGS sequence"/>
</dbReference>
<dbReference type="PANTHER" id="PTHR43649">
    <property type="entry name" value="ARABINOSE-BINDING PROTEIN-RELATED"/>
    <property type="match status" value="1"/>
</dbReference>
<dbReference type="CDD" id="cd13585">
    <property type="entry name" value="PBP2_TMBP_like"/>
    <property type="match status" value="1"/>
</dbReference>
<dbReference type="Pfam" id="PF01547">
    <property type="entry name" value="SBP_bac_1"/>
    <property type="match status" value="1"/>
</dbReference>
<protein>
    <submittedName>
        <fullName evidence="3">Putative ABC transporter-binding protein</fullName>
    </submittedName>
</protein>
<dbReference type="PANTHER" id="PTHR43649:SF12">
    <property type="entry name" value="DIACETYLCHITOBIOSE BINDING PROTEIN DASA"/>
    <property type="match status" value="1"/>
</dbReference>
<comment type="subcellular location">
    <subcellularLocation>
        <location evidence="1">Periplasm</location>
    </subcellularLocation>
</comment>
<name>A0A1V5SIL5_9BACT</name>
<organism evidence="3">
    <name type="scientific">Candidatus Atribacter allofermentans</name>
    <dbReference type="NCBI Taxonomy" id="1852833"/>
    <lineage>
        <taxon>Bacteria</taxon>
        <taxon>Pseudomonadati</taxon>
        <taxon>Atribacterota</taxon>
        <taxon>Atribacteria</taxon>
        <taxon>Atribacterales</taxon>
        <taxon>Atribacteraceae</taxon>
        <taxon>Atribacter</taxon>
    </lineage>
</organism>
<dbReference type="InterPro" id="IPR050490">
    <property type="entry name" value="Bact_solute-bd_prot1"/>
</dbReference>
<dbReference type="InterPro" id="IPR006059">
    <property type="entry name" value="SBP"/>
</dbReference>
<dbReference type="SUPFAM" id="SSF53850">
    <property type="entry name" value="Periplasmic binding protein-like II"/>
    <property type="match status" value="1"/>
</dbReference>
<dbReference type="GO" id="GO:0042597">
    <property type="term" value="C:periplasmic space"/>
    <property type="evidence" value="ECO:0007669"/>
    <property type="project" value="UniProtKB-SubCell"/>
</dbReference>
<proteinExistence type="inferred from homology"/>
<dbReference type="EMBL" id="MWBQ01000214">
    <property type="protein sequence ID" value="OQA54399.1"/>
    <property type="molecule type" value="Genomic_DNA"/>
</dbReference>
<sequence length="430" mass="48407">MKLKSLILLGVMILVLGMTSIAFGWSLEEAAKPYAGVTLRFITETTPPSYWVEEVVPEFEKATGIKVIVERQAHPHLEEKALMDFASKTGIYDVFNFDYSWTGKYVKAGYIEPFEQYMDNPALVNPDNALDDFYPRMWEGTMWDGKAYGYPFDSVIQYLFWNKAVYDKYGVAGPPKKPDEWMDTMQKLNHPPELYGTGMMAKRHLSVVCEWLCILWAFQGEFYDDNYNVKFNDENGVKATEFYKKMAEFAPPGVTTWTWDDVSTALQQGTVAQSVQWDENYGSMENPEESRVVGQMRYAPVPSYGDPVSHYGGSSLGIPTSSKNKEAAFLFIQWATSQDIQLRGVGHGSSPTRMSVYGVQELRDKFPSFAATDEAAASTGWRPRIPEWDDMVETLALEINSVIAGAKDVKSALDTSAAKVEELLKTGGYK</sequence>
<evidence type="ECO:0000256" key="2">
    <source>
        <dbReference type="ARBA" id="ARBA00008520"/>
    </source>
</evidence>
<accession>A0A1V5SIL5</accession>
<comment type="caution">
    <text evidence="3">The sequence shown here is derived from an EMBL/GenBank/DDBJ whole genome shotgun (WGS) entry which is preliminary data.</text>
</comment>
<evidence type="ECO:0000313" key="3">
    <source>
        <dbReference type="EMBL" id="OQA54399.1"/>
    </source>
</evidence>